<dbReference type="InterPro" id="IPR050398">
    <property type="entry name" value="HssS/ArlS-like"/>
</dbReference>
<evidence type="ECO:0000313" key="15">
    <source>
        <dbReference type="EMBL" id="MPQ62056.1"/>
    </source>
</evidence>
<keyword evidence="9" id="KW-0067">ATP-binding</keyword>
<evidence type="ECO:0000256" key="3">
    <source>
        <dbReference type="ARBA" id="ARBA00012438"/>
    </source>
</evidence>
<organism evidence="15 16">
    <name type="scientific">Clostridium estertheticum</name>
    <dbReference type="NCBI Taxonomy" id="238834"/>
    <lineage>
        <taxon>Bacteria</taxon>
        <taxon>Bacillati</taxon>
        <taxon>Bacillota</taxon>
        <taxon>Clostridia</taxon>
        <taxon>Eubacteriales</taxon>
        <taxon>Clostridiaceae</taxon>
        <taxon>Clostridium</taxon>
    </lineage>
</organism>
<reference evidence="15" key="1">
    <citation type="journal article" date="2019" name="Lett. Appl. Microbiol.">
        <title>A case of 'blown pack' spoilage of vacuum-packaged pork likely associated with Clostridium estertheticum in Canada.</title>
        <authorList>
            <person name="Zhang P."/>
            <person name="Ward P."/>
            <person name="McMullen L.M."/>
            <person name="Yang X."/>
        </authorList>
    </citation>
    <scope>NUCLEOTIDE SEQUENCE [LARGE SCALE GENOMIC DNA]</scope>
    <source>
        <strain evidence="15">MA19</strain>
    </source>
</reference>
<comment type="caution">
    <text evidence="15">The sequence shown here is derived from an EMBL/GenBank/DDBJ whole genome shotgun (WGS) entry which is preliminary data.</text>
</comment>
<dbReference type="FunFam" id="3.30.565.10:FF:000013">
    <property type="entry name" value="Two-component sensor histidine kinase"/>
    <property type="match status" value="1"/>
</dbReference>
<proteinExistence type="predicted"/>
<keyword evidence="10 13" id="KW-1133">Transmembrane helix</keyword>
<evidence type="ECO:0000313" key="16">
    <source>
        <dbReference type="Proteomes" id="UP000342249"/>
    </source>
</evidence>
<dbReference type="SUPFAM" id="SSF47384">
    <property type="entry name" value="Homodimeric domain of signal transducing histidine kinase"/>
    <property type="match status" value="1"/>
</dbReference>
<dbReference type="SMART" id="SM00387">
    <property type="entry name" value="HATPase_c"/>
    <property type="match status" value="1"/>
</dbReference>
<feature type="domain" description="Histidine kinase" evidence="14">
    <location>
        <begin position="92"/>
        <end position="310"/>
    </location>
</feature>
<dbReference type="Gene3D" id="3.30.565.10">
    <property type="entry name" value="Histidine kinase-like ATPase, C-terminal domain"/>
    <property type="match status" value="1"/>
</dbReference>
<evidence type="ECO:0000259" key="14">
    <source>
        <dbReference type="PROSITE" id="PS50109"/>
    </source>
</evidence>
<dbReference type="GO" id="GO:0000155">
    <property type="term" value="F:phosphorelay sensor kinase activity"/>
    <property type="evidence" value="ECO:0007669"/>
    <property type="project" value="InterPro"/>
</dbReference>
<keyword evidence="5" id="KW-0808">Transferase</keyword>
<dbReference type="PANTHER" id="PTHR45528:SF8">
    <property type="entry name" value="HISTIDINE KINASE"/>
    <property type="match status" value="1"/>
</dbReference>
<evidence type="ECO:0000256" key="2">
    <source>
        <dbReference type="ARBA" id="ARBA00004141"/>
    </source>
</evidence>
<keyword evidence="7" id="KW-0547">Nucleotide-binding</keyword>
<dbReference type="InterPro" id="IPR036097">
    <property type="entry name" value="HisK_dim/P_sf"/>
</dbReference>
<evidence type="ECO:0000256" key="10">
    <source>
        <dbReference type="ARBA" id="ARBA00022989"/>
    </source>
</evidence>
<evidence type="ECO:0000256" key="6">
    <source>
        <dbReference type="ARBA" id="ARBA00022692"/>
    </source>
</evidence>
<dbReference type="InterPro" id="IPR003594">
    <property type="entry name" value="HATPase_dom"/>
</dbReference>
<protein>
    <recommendedName>
        <fullName evidence="3">histidine kinase</fullName>
        <ecNumber evidence="3">2.7.13.3</ecNumber>
    </recommendedName>
</protein>
<accession>A0A5N7IM47</accession>
<sequence length="311" mass="35858">MITLLIIIIFILICIILFKTNVEKKRNNTLKYIQNKLNKIINQNTNEKLLVETEDKELKKILVEINNLLDFNQKILADYRKKEISISKMLSNISHDLKTPLTVVLGYIETIKLDNNISKDERDLLLSNVYTKALEVIDLINEFFDLAKLESGDKDITISRVNINEICRKSILEFYENLTSKGYEVSIDIPSTNIYVLGNLDAIHRVMNNLISNAIKYGSDGKYLGLKLTYDDNCSYVEICDKGKGIEEINVDRVFERMYTLEDSRNKLYQGSGLGLTITKRLVEKLGGKISLESKPYEKTSFIFQLKRITY</sequence>
<dbReference type="AlphaFoldDB" id="A0A5N7IM47"/>
<dbReference type="InterPro" id="IPR036890">
    <property type="entry name" value="HATPase_C_sf"/>
</dbReference>
<dbReference type="PRINTS" id="PR00344">
    <property type="entry name" value="BCTRLSENSOR"/>
</dbReference>
<dbReference type="Pfam" id="PF00512">
    <property type="entry name" value="HisKA"/>
    <property type="match status" value="1"/>
</dbReference>
<dbReference type="GO" id="GO:0005886">
    <property type="term" value="C:plasma membrane"/>
    <property type="evidence" value="ECO:0007669"/>
    <property type="project" value="TreeGrafter"/>
</dbReference>
<evidence type="ECO:0000256" key="5">
    <source>
        <dbReference type="ARBA" id="ARBA00022679"/>
    </source>
</evidence>
<dbReference type="SUPFAM" id="SSF55874">
    <property type="entry name" value="ATPase domain of HSP90 chaperone/DNA topoisomerase II/histidine kinase"/>
    <property type="match status" value="1"/>
</dbReference>
<keyword evidence="11" id="KW-0902">Two-component regulatory system</keyword>
<keyword evidence="8 15" id="KW-0418">Kinase</keyword>
<dbReference type="GO" id="GO:0005524">
    <property type="term" value="F:ATP binding"/>
    <property type="evidence" value="ECO:0007669"/>
    <property type="project" value="UniProtKB-KW"/>
</dbReference>
<keyword evidence="4" id="KW-0597">Phosphoprotein</keyword>
<evidence type="ECO:0000256" key="9">
    <source>
        <dbReference type="ARBA" id="ARBA00022840"/>
    </source>
</evidence>
<evidence type="ECO:0000256" key="4">
    <source>
        <dbReference type="ARBA" id="ARBA00022553"/>
    </source>
</evidence>
<evidence type="ECO:0000256" key="7">
    <source>
        <dbReference type="ARBA" id="ARBA00022741"/>
    </source>
</evidence>
<feature type="transmembrane region" description="Helical" evidence="13">
    <location>
        <begin position="6"/>
        <end position="22"/>
    </location>
</feature>
<dbReference type="CDD" id="cd00082">
    <property type="entry name" value="HisKA"/>
    <property type="match status" value="1"/>
</dbReference>
<comment type="subcellular location">
    <subcellularLocation>
        <location evidence="2">Membrane</location>
        <topology evidence="2">Multi-pass membrane protein</topology>
    </subcellularLocation>
</comment>
<comment type="catalytic activity">
    <reaction evidence="1">
        <text>ATP + protein L-histidine = ADP + protein N-phospho-L-histidine.</text>
        <dbReference type="EC" id="2.7.13.3"/>
    </reaction>
</comment>
<dbReference type="Proteomes" id="UP000342249">
    <property type="component" value="Unassembled WGS sequence"/>
</dbReference>
<dbReference type="InterPro" id="IPR005467">
    <property type="entry name" value="His_kinase_dom"/>
</dbReference>
<evidence type="ECO:0000256" key="13">
    <source>
        <dbReference type="SAM" id="Phobius"/>
    </source>
</evidence>
<dbReference type="EC" id="2.7.13.3" evidence="3"/>
<dbReference type="Gene3D" id="1.10.287.130">
    <property type="match status" value="1"/>
</dbReference>
<evidence type="ECO:0000256" key="8">
    <source>
        <dbReference type="ARBA" id="ARBA00022777"/>
    </source>
</evidence>
<evidence type="ECO:0000256" key="12">
    <source>
        <dbReference type="ARBA" id="ARBA00023136"/>
    </source>
</evidence>
<dbReference type="InterPro" id="IPR003661">
    <property type="entry name" value="HisK_dim/P_dom"/>
</dbReference>
<keyword evidence="6 13" id="KW-0812">Transmembrane</keyword>
<keyword evidence="12 13" id="KW-0472">Membrane</keyword>
<dbReference type="RefSeq" id="WP_162523125.1">
    <property type="nucleotide sequence ID" value="NZ_SPSE01000020.1"/>
</dbReference>
<dbReference type="SMART" id="SM00388">
    <property type="entry name" value="HisKA"/>
    <property type="match status" value="1"/>
</dbReference>
<dbReference type="PROSITE" id="PS50109">
    <property type="entry name" value="HIS_KIN"/>
    <property type="match status" value="1"/>
</dbReference>
<dbReference type="InterPro" id="IPR004358">
    <property type="entry name" value="Sig_transdc_His_kin-like_C"/>
</dbReference>
<evidence type="ECO:0000256" key="1">
    <source>
        <dbReference type="ARBA" id="ARBA00000085"/>
    </source>
</evidence>
<name>A0A5N7IM47_9CLOT</name>
<dbReference type="EMBL" id="SPSF01000018">
    <property type="protein sequence ID" value="MPQ62056.1"/>
    <property type="molecule type" value="Genomic_DNA"/>
</dbReference>
<evidence type="ECO:0000256" key="11">
    <source>
        <dbReference type="ARBA" id="ARBA00023012"/>
    </source>
</evidence>
<dbReference type="PANTHER" id="PTHR45528">
    <property type="entry name" value="SENSOR HISTIDINE KINASE CPXA"/>
    <property type="match status" value="1"/>
</dbReference>
<dbReference type="Pfam" id="PF02518">
    <property type="entry name" value="HATPase_c"/>
    <property type="match status" value="1"/>
</dbReference>
<gene>
    <name evidence="15" type="ORF">E4V82_08015</name>
</gene>